<protein>
    <submittedName>
        <fullName evidence="1">Uncharacterized protein</fullName>
    </submittedName>
</protein>
<dbReference type="KEGG" id="dpr:Despr_1011"/>
<name>A0A7U4DNN1_DESPD</name>
<dbReference type="EMBL" id="CP002364">
    <property type="protein sequence ID" value="ADW17184.1"/>
    <property type="molecule type" value="Genomic_DNA"/>
</dbReference>
<evidence type="ECO:0000313" key="2">
    <source>
        <dbReference type="Proteomes" id="UP000006365"/>
    </source>
</evidence>
<dbReference type="Proteomes" id="UP000006365">
    <property type="component" value="Chromosome"/>
</dbReference>
<sequence>MLKHYLEELTALEFSERDAGIQKAVTREKGAMNARGILHSSMTLQALAEFFGAEFSLRCDFLKEFVVTHSALCKEEDAVTTAKTLFQTKSFEQRDRLKAAYEAATKPIVASLSSDFPKQIEEGLLATFETRIKKNNMYVEIAYQAMEAAKREKTPMFALKPNFHGIGIDVEEVWRRYVKHN</sequence>
<keyword evidence="2" id="KW-1185">Reference proteome</keyword>
<evidence type="ECO:0000313" key="1">
    <source>
        <dbReference type="EMBL" id="ADW17184.1"/>
    </source>
</evidence>
<organism evidence="1 2">
    <name type="scientific">Desulfobulbus propionicus (strain ATCC 33891 / DSM 2032 / VKM B-1956 / 1pr3)</name>
    <dbReference type="NCBI Taxonomy" id="577650"/>
    <lineage>
        <taxon>Bacteria</taxon>
        <taxon>Pseudomonadati</taxon>
        <taxon>Thermodesulfobacteriota</taxon>
        <taxon>Desulfobulbia</taxon>
        <taxon>Desulfobulbales</taxon>
        <taxon>Desulfobulbaceae</taxon>
        <taxon>Desulfobulbus</taxon>
    </lineage>
</organism>
<accession>A0A7U4DNN1</accession>
<dbReference type="AlphaFoldDB" id="A0A7U4DNN1"/>
<gene>
    <name evidence="1" type="ordered locus">Despr_1011</name>
</gene>
<dbReference type="RefSeq" id="WP_015723728.1">
    <property type="nucleotide sequence ID" value="NC_014972.1"/>
</dbReference>
<reference evidence="1 2" key="1">
    <citation type="journal article" date="2011" name="Stand. Genomic Sci.">
        <title>Complete genome sequence of Desulfobulbus propionicus type strain (1pr3).</title>
        <authorList>
            <person name="Pagani I."/>
            <person name="Lapidus A."/>
            <person name="Nolan M."/>
            <person name="Lucas S."/>
            <person name="Hammon N."/>
            <person name="Deshpande S."/>
            <person name="Cheng J.F."/>
            <person name="Chertkov O."/>
            <person name="Davenport K."/>
            <person name="Tapia R."/>
            <person name="Han C."/>
            <person name="Goodwin L."/>
            <person name="Pitluck S."/>
            <person name="Liolios K."/>
            <person name="Mavromatis K."/>
            <person name="Ivanova N."/>
            <person name="Mikhailova N."/>
            <person name="Pati A."/>
            <person name="Chen A."/>
            <person name="Palaniappan K."/>
            <person name="Land M."/>
            <person name="Hauser L."/>
            <person name="Chang Y.J."/>
            <person name="Jeffries C.D."/>
            <person name="Detter J.C."/>
            <person name="Brambilla E."/>
            <person name="Kannan K.P."/>
            <person name="Djao O.D."/>
            <person name="Rohde M."/>
            <person name="Pukall R."/>
            <person name="Spring S."/>
            <person name="Goker M."/>
            <person name="Sikorski J."/>
            <person name="Woyke T."/>
            <person name="Bristow J."/>
            <person name="Eisen J.A."/>
            <person name="Markowitz V."/>
            <person name="Hugenholtz P."/>
            <person name="Kyrpides N.C."/>
            <person name="Klenk H.P."/>
        </authorList>
    </citation>
    <scope>NUCLEOTIDE SEQUENCE [LARGE SCALE GENOMIC DNA]</scope>
    <source>
        <strain evidence="2">ATCC 33891 / DSM 2032 / 1pr3</strain>
    </source>
</reference>
<proteinExistence type="predicted"/>